<dbReference type="EMBL" id="ML976076">
    <property type="protein sequence ID" value="KAF1939703.1"/>
    <property type="molecule type" value="Genomic_DNA"/>
</dbReference>
<evidence type="ECO:0000313" key="1">
    <source>
        <dbReference type="EMBL" id="KAF1939703.1"/>
    </source>
</evidence>
<accession>A0A6A5SHX6</accession>
<proteinExistence type="predicted"/>
<gene>
    <name evidence="1" type="ORF">EJ02DRAFT_252083</name>
</gene>
<protein>
    <submittedName>
        <fullName evidence="1">Uncharacterized protein</fullName>
    </submittedName>
</protein>
<dbReference type="Proteomes" id="UP000800038">
    <property type="component" value="Unassembled WGS sequence"/>
</dbReference>
<sequence>MSSKARRPAYHKTSLALRRGPQMRLCCRCSVGSTDGRRLQHDAKNERARPYLRRRQPFAHPHLEQDTIFAHHAATPPAQTRSAITQRNHYPAGNGVKSRAVPFPARFHRQQLPRKKSSEFRIKAPPPPPWRALLRTWATTWCPTRPRPSTPVMWTRAFWTAIWPAAV</sequence>
<dbReference type="AlphaFoldDB" id="A0A6A5SHX6"/>
<name>A0A6A5SHX6_9PLEO</name>
<organism evidence="1 2">
    <name type="scientific">Clathrospora elynae</name>
    <dbReference type="NCBI Taxonomy" id="706981"/>
    <lineage>
        <taxon>Eukaryota</taxon>
        <taxon>Fungi</taxon>
        <taxon>Dikarya</taxon>
        <taxon>Ascomycota</taxon>
        <taxon>Pezizomycotina</taxon>
        <taxon>Dothideomycetes</taxon>
        <taxon>Pleosporomycetidae</taxon>
        <taxon>Pleosporales</taxon>
        <taxon>Diademaceae</taxon>
        <taxon>Clathrospora</taxon>
    </lineage>
</organism>
<keyword evidence="2" id="KW-1185">Reference proteome</keyword>
<reference evidence="1" key="1">
    <citation type="journal article" date="2020" name="Stud. Mycol.">
        <title>101 Dothideomycetes genomes: a test case for predicting lifestyles and emergence of pathogens.</title>
        <authorList>
            <person name="Haridas S."/>
            <person name="Albert R."/>
            <person name="Binder M."/>
            <person name="Bloem J."/>
            <person name="Labutti K."/>
            <person name="Salamov A."/>
            <person name="Andreopoulos B."/>
            <person name="Baker S."/>
            <person name="Barry K."/>
            <person name="Bills G."/>
            <person name="Bluhm B."/>
            <person name="Cannon C."/>
            <person name="Castanera R."/>
            <person name="Culley D."/>
            <person name="Daum C."/>
            <person name="Ezra D."/>
            <person name="Gonzalez J."/>
            <person name="Henrissat B."/>
            <person name="Kuo A."/>
            <person name="Liang C."/>
            <person name="Lipzen A."/>
            <person name="Lutzoni F."/>
            <person name="Magnuson J."/>
            <person name="Mondo S."/>
            <person name="Nolan M."/>
            <person name="Ohm R."/>
            <person name="Pangilinan J."/>
            <person name="Park H.-J."/>
            <person name="Ramirez L."/>
            <person name="Alfaro M."/>
            <person name="Sun H."/>
            <person name="Tritt A."/>
            <person name="Yoshinaga Y."/>
            <person name="Zwiers L.-H."/>
            <person name="Turgeon B."/>
            <person name="Goodwin S."/>
            <person name="Spatafora J."/>
            <person name="Crous P."/>
            <person name="Grigoriev I."/>
        </authorList>
    </citation>
    <scope>NUCLEOTIDE SEQUENCE</scope>
    <source>
        <strain evidence="1">CBS 161.51</strain>
    </source>
</reference>
<evidence type="ECO:0000313" key="2">
    <source>
        <dbReference type="Proteomes" id="UP000800038"/>
    </source>
</evidence>